<evidence type="ECO:0000256" key="1">
    <source>
        <dbReference type="SAM" id="Phobius"/>
    </source>
</evidence>
<keyword evidence="1" id="KW-0812">Transmembrane</keyword>
<keyword evidence="1" id="KW-1133">Transmembrane helix</keyword>
<dbReference type="InterPro" id="IPR043993">
    <property type="entry name" value="T4SS_pilin"/>
</dbReference>
<keyword evidence="1" id="KW-0472">Membrane</keyword>
<gene>
    <name evidence="2" type="ORF">IAQ67_29385</name>
</gene>
<protein>
    <recommendedName>
        <fullName evidence="4">Stage V sporulation protein AE</fullName>
    </recommendedName>
</protein>
<evidence type="ECO:0000313" key="2">
    <source>
        <dbReference type="EMBL" id="QNR70533.1"/>
    </source>
</evidence>
<proteinExistence type="predicted"/>
<dbReference type="RefSeq" id="WP_190299840.1">
    <property type="nucleotide sequence ID" value="NZ_CP061175.1"/>
</dbReference>
<feature type="transmembrane region" description="Helical" evidence="1">
    <location>
        <begin position="49"/>
        <end position="67"/>
    </location>
</feature>
<evidence type="ECO:0008006" key="4">
    <source>
        <dbReference type="Google" id="ProtNLM"/>
    </source>
</evidence>
<dbReference type="EMBL" id="CP061175">
    <property type="protein sequence ID" value="QNR70533.1"/>
    <property type="molecule type" value="Genomic_DNA"/>
</dbReference>
<dbReference type="Pfam" id="PF18895">
    <property type="entry name" value="T4SS_pilin"/>
    <property type="match status" value="1"/>
</dbReference>
<organism evidence="2 3">
    <name type="scientific">Paenibacillus peoriae</name>
    <dbReference type="NCBI Taxonomy" id="59893"/>
    <lineage>
        <taxon>Bacteria</taxon>
        <taxon>Bacillati</taxon>
        <taxon>Bacillota</taxon>
        <taxon>Bacilli</taxon>
        <taxon>Bacillales</taxon>
        <taxon>Paenibacillaceae</taxon>
        <taxon>Paenibacillus</taxon>
    </lineage>
</organism>
<name>A0A7H0YHH5_9BACL</name>
<keyword evidence="2" id="KW-0614">Plasmid</keyword>
<sequence>MFESLQGLFNTLFGDITKTFITLFSIGILVCGLLAAFGGEENQPRFKKGLISCVIGLVAFLLAKQVVEYFQNNLGG</sequence>
<accession>A0A7H0YHH5</accession>
<feature type="transmembrane region" description="Helical" evidence="1">
    <location>
        <begin position="20"/>
        <end position="37"/>
    </location>
</feature>
<dbReference type="Proteomes" id="UP000516384">
    <property type="component" value="Plasmid pPlas3"/>
</dbReference>
<evidence type="ECO:0000313" key="3">
    <source>
        <dbReference type="Proteomes" id="UP000516384"/>
    </source>
</evidence>
<geneLocation type="plasmid" evidence="2 3">
    <name>pPlas3</name>
</geneLocation>
<reference evidence="2 3" key="1">
    <citation type="submission" date="2020-09" db="EMBL/GenBank/DDBJ databases">
        <title>Characterization of Paenibacillus peoriae strain ZF390 with broad-spectrum antimicrobial activity as a potential biocontrol agent.</title>
        <authorList>
            <person name="Li L."/>
            <person name="Zhao Y."/>
            <person name="Li B."/>
            <person name="Xie X."/>
        </authorList>
    </citation>
    <scope>NUCLEOTIDE SEQUENCE [LARGE SCALE GENOMIC DNA]</scope>
    <source>
        <strain evidence="2 3">ZF390</strain>
        <plasmid evidence="2 3">pPlas3</plasmid>
    </source>
</reference>
<dbReference type="AlphaFoldDB" id="A0A7H0YHH5"/>